<evidence type="ECO:0000313" key="2">
    <source>
        <dbReference type="EMBL" id="AQZ68947.1"/>
    </source>
</evidence>
<dbReference type="OrthoDB" id="3520907at2"/>
<accession>A0A1V0AFF3</accession>
<feature type="domain" description="DUF4097" evidence="1">
    <location>
        <begin position="130"/>
        <end position="225"/>
    </location>
</feature>
<evidence type="ECO:0000313" key="3">
    <source>
        <dbReference type="Proteomes" id="UP000190797"/>
    </source>
</evidence>
<organism evidence="2 3">
    <name type="scientific">[Actinomadura] parvosata subsp. kistnae</name>
    <dbReference type="NCBI Taxonomy" id="1909395"/>
    <lineage>
        <taxon>Bacteria</taxon>
        <taxon>Bacillati</taxon>
        <taxon>Actinomycetota</taxon>
        <taxon>Actinomycetes</taxon>
        <taxon>Streptosporangiales</taxon>
        <taxon>Streptosporangiaceae</taxon>
        <taxon>Nonomuraea</taxon>
    </lineage>
</organism>
<gene>
    <name evidence="2" type="ORF">BKM31_52490</name>
</gene>
<dbReference type="Proteomes" id="UP000190797">
    <property type="component" value="Chromosome"/>
</dbReference>
<protein>
    <recommendedName>
        <fullName evidence="1">DUF4097 domain-containing protein</fullName>
    </recommendedName>
</protein>
<evidence type="ECO:0000259" key="1">
    <source>
        <dbReference type="Pfam" id="PF13349"/>
    </source>
</evidence>
<dbReference type="STRING" id="1909395.BKM31_52490"/>
<dbReference type="EMBL" id="CP017717">
    <property type="protein sequence ID" value="AQZ68947.1"/>
    <property type="molecule type" value="Genomic_DNA"/>
</dbReference>
<dbReference type="InterPro" id="IPR025164">
    <property type="entry name" value="Toastrack_DUF4097"/>
</dbReference>
<dbReference type="Gene3D" id="2.160.20.120">
    <property type="match status" value="1"/>
</dbReference>
<dbReference type="AlphaFoldDB" id="A0A1V0AFF3"/>
<dbReference type="RefSeq" id="WP_080045337.1">
    <property type="nucleotide sequence ID" value="NZ_CP017717.1"/>
</dbReference>
<keyword evidence="3" id="KW-1185">Reference proteome</keyword>
<sequence>MRALWLAAGTVATVVVLTVSTVGLWNGFAGARTPTDVTMRSIPFDGQELRVKTGKGQVNLWIVSGKAGELLIRRSLSWSRDRPTVTEDWDGAARTLRLDAVCLGYDQPDGPICEADYLVAVPPETSVEAATSVGQLTVDELFGDLRLTSVSGDVNVNSLAGDLYVRTGTGRVDGDGLRGARADVEVGSGDVELAFRSAPSEAKVVVRTAGDVSLQVPPTEYDVAVQGANTTVDVRHAPGASRKITVTAPDGLVNVCCR</sequence>
<reference evidence="3" key="1">
    <citation type="journal article" date="2017" name="Med. Chem. Commun.">
        <title>Nonomuraea sp. ATCC 55076 harbours the largest actinomycete chromosome to date and the kistamicin biosynthetic gene cluster.</title>
        <authorList>
            <person name="Nazari B."/>
            <person name="Forneris C.C."/>
            <person name="Gibson M.I."/>
            <person name="Moon K."/>
            <person name="Schramma K.R."/>
            <person name="Seyedsayamdost M.R."/>
        </authorList>
    </citation>
    <scope>NUCLEOTIDE SEQUENCE [LARGE SCALE GENOMIC DNA]</scope>
    <source>
        <strain evidence="3">ATCC 55076</strain>
    </source>
</reference>
<proteinExistence type="predicted"/>
<dbReference type="KEGG" id="noa:BKM31_52490"/>
<name>A0A1V0AFF3_9ACTN</name>
<dbReference type="Pfam" id="PF13349">
    <property type="entry name" value="DUF4097"/>
    <property type="match status" value="1"/>
</dbReference>